<keyword evidence="3" id="KW-1185">Reference proteome</keyword>
<feature type="region of interest" description="Disordered" evidence="1">
    <location>
        <begin position="1"/>
        <end position="23"/>
    </location>
</feature>
<gene>
    <name evidence="2" type="ORF">GQ55_9G285900</name>
</gene>
<dbReference type="Gramene" id="PUZ39314">
    <property type="protein sequence ID" value="PUZ39314"/>
    <property type="gene ID" value="GQ55_9G285900"/>
</dbReference>
<reference evidence="2 3" key="1">
    <citation type="submission" date="2018-04" db="EMBL/GenBank/DDBJ databases">
        <title>WGS assembly of Panicum hallii var. hallii HAL2.</title>
        <authorList>
            <person name="Lovell J."/>
            <person name="Jenkins J."/>
            <person name="Lowry D."/>
            <person name="Mamidi S."/>
            <person name="Sreedasyam A."/>
            <person name="Weng X."/>
            <person name="Barry K."/>
            <person name="Bonette J."/>
            <person name="Campitelli B."/>
            <person name="Daum C."/>
            <person name="Gordon S."/>
            <person name="Gould B."/>
            <person name="Lipzen A."/>
            <person name="MacQueen A."/>
            <person name="Palacio-Mejia J."/>
            <person name="Plott C."/>
            <person name="Shakirov E."/>
            <person name="Shu S."/>
            <person name="Yoshinaga Y."/>
            <person name="Zane M."/>
            <person name="Rokhsar D."/>
            <person name="Grimwood J."/>
            <person name="Schmutz J."/>
            <person name="Juenger T."/>
        </authorList>
    </citation>
    <scope>NUCLEOTIDE SEQUENCE [LARGE SCALE GENOMIC DNA]</scope>
    <source>
        <strain evidence="3">cv. HAL2</strain>
    </source>
</reference>
<dbReference type="AlphaFoldDB" id="A0A2T7C7L1"/>
<evidence type="ECO:0000313" key="2">
    <source>
        <dbReference type="EMBL" id="PUZ39314.1"/>
    </source>
</evidence>
<dbReference type="OrthoDB" id="10361118at2759"/>
<name>A0A2T7C7L1_9POAL</name>
<dbReference type="Proteomes" id="UP000244336">
    <property type="component" value="Chromosome 9"/>
</dbReference>
<accession>A0A2T7C7L1</accession>
<sequence length="119" mass="13653">MHITFKSRSGSGSQTPTHVSDSMSVESILLPGQGATSSRIRVLTEEGKIVLRMDLERQVFAMMRDQSFEHTCVFYEELLMKTGMDNKFRSVFHNVVWSEFWRITKPGSKFLTLECFGHS</sequence>
<dbReference type="EMBL" id="CM009757">
    <property type="protein sequence ID" value="PUZ39314.1"/>
    <property type="molecule type" value="Genomic_DNA"/>
</dbReference>
<dbReference type="PANTHER" id="PTHR48243">
    <property type="entry name" value="AMINOTRANSFERASE-LIKE PLANT MOBILE DOMAIN-CONTAINING PROTEIN"/>
    <property type="match status" value="1"/>
</dbReference>
<evidence type="ECO:0000313" key="3">
    <source>
        <dbReference type="Proteomes" id="UP000244336"/>
    </source>
</evidence>
<dbReference type="PANTHER" id="PTHR48243:SF1">
    <property type="entry name" value="AMINOTRANSFERASE-LIKE PLANT MOBILE DOMAIN-CONTAINING PROTEIN"/>
    <property type="match status" value="1"/>
</dbReference>
<organism evidence="2 3">
    <name type="scientific">Panicum hallii var. hallii</name>
    <dbReference type="NCBI Taxonomy" id="1504633"/>
    <lineage>
        <taxon>Eukaryota</taxon>
        <taxon>Viridiplantae</taxon>
        <taxon>Streptophyta</taxon>
        <taxon>Embryophyta</taxon>
        <taxon>Tracheophyta</taxon>
        <taxon>Spermatophyta</taxon>
        <taxon>Magnoliopsida</taxon>
        <taxon>Liliopsida</taxon>
        <taxon>Poales</taxon>
        <taxon>Poaceae</taxon>
        <taxon>PACMAD clade</taxon>
        <taxon>Panicoideae</taxon>
        <taxon>Panicodae</taxon>
        <taxon>Paniceae</taxon>
        <taxon>Panicinae</taxon>
        <taxon>Panicum</taxon>
        <taxon>Panicum sect. Panicum</taxon>
    </lineage>
</organism>
<evidence type="ECO:0000256" key="1">
    <source>
        <dbReference type="SAM" id="MobiDB-lite"/>
    </source>
</evidence>
<proteinExistence type="predicted"/>
<protein>
    <submittedName>
        <fullName evidence="2">Uncharacterized protein</fullName>
    </submittedName>
</protein>